<name>A0A7Z7I5E2_9BURK</name>
<evidence type="ECO:0000313" key="2">
    <source>
        <dbReference type="Proteomes" id="UP000219522"/>
    </source>
</evidence>
<reference evidence="1 2" key="1">
    <citation type="submission" date="2017-09" db="EMBL/GenBank/DDBJ databases">
        <authorList>
            <person name="Varghese N."/>
            <person name="Submissions S."/>
        </authorList>
    </citation>
    <scope>NUCLEOTIDE SEQUENCE [LARGE SCALE GENOMIC DNA]</scope>
    <source>
        <strain evidence="1 2">OK806</strain>
    </source>
</reference>
<dbReference type="EMBL" id="OCSU01000001">
    <property type="protein sequence ID" value="SOE64593.1"/>
    <property type="molecule type" value="Genomic_DNA"/>
</dbReference>
<evidence type="ECO:0000313" key="1">
    <source>
        <dbReference type="EMBL" id="SOE64593.1"/>
    </source>
</evidence>
<sequence>MNTPKHIQFQRSAGQAVDGNNILYTWEQNTQAAMQKRRRAIPRTTPFIDLKLRQLYFDVGIANSAPFSVLSGQRCMIDFCFV</sequence>
<accession>A0A7Z7I5E2</accession>
<organism evidence="1 2">
    <name type="scientific">Caballeronia arationis</name>
    <dbReference type="NCBI Taxonomy" id="1777142"/>
    <lineage>
        <taxon>Bacteria</taxon>
        <taxon>Pseudomonadati</taxon>
        <taxon>Pseudomonadota</taxon>
        <taxon>Betaproteobacteria</taxon>
        <taxon>Burkholderiales</taxon>
        <taxon>Burkholderiaceae</taxon>
        <taxon>Caballeronia</taxon>
    </lineage>
</organism>
<dbReference type="Proteomes" id="UP000219522">
    <property type="component" value="Unassembled WGS sequence"/>
</dbReference>
<gene>
    <name evidence="1" type="ORF">SAMN05446927_2760</name>
</gene>
<comment type="caution">
    <text evidence="1">The sequence shown here is derived from an EMBL/GenBank/DDBJ whole genome shotgun (WGS) entry which is preliminary data.</text>
</comment>
<proteinExistence type="predicted"/>
<protein>
    <submittedName>
        <fullName evidence="1">Uncharacterized protein</fullName>
    </submittedName>
</protein>
<keyword evidence="2" id="KW-1185">Reference proteome</keyword>
<dbReference type="AlphaFoldDB" id="A0A7Z7I5E2"/>